<dbReference type="SMART" id="SM00044">
    <property type="entry name" value="CYCc"/>
    <property type="match status" value="1"/>
</dbReference>
<evidence type="ECO:0000256" key="3">
    <source>
        <dbReference type="ARBA" id="ARBA00012201"/>
    </source>
</evidence>
<dbReference type="OrthoDB" id="9802500at2"/>
<keyword evidence="10 18" id="KW-1133">Transmembrane helix</keyword>
<keyword evidence="7" id="KW-0547">Nucleotide-binding</keyword>
<evidence type="ECO:0000256" key="14">
    <source>
        <dbReference type="ARBA" id="ARBA00032597"/>
    </source>
</evidence>
<dbReference type="InterPro" id="IPR001054">
    <property type="entry name" value="A/G_cyclase"/>
</dbReference>
<organism evidence="20 21">
    <name type="scientific">Leptospira perdikensis</name>
    <dbReference type="NCBI Taxonomy" id="2484948"/>
    <lineage>
        <taxon>Bacteria</taxon>
        <taxon>Pseudomonadati</taxon>
        <taxon>Spirochaetota</taxon>
        <taxon>Spirochaetia</taxon>
        <taxon>Leptospirales</taxon>
        <taxon>Leptospiraceae</taxon>
        <taxon>Leptospira</taxon>
    </lineage>
</organism>
<dbReference type="AlphaFoldDB" id="A0A4R9JIZ3"/>
<evidence type="ECO:0000259" key="19">
    <source>
        <dbReference type="PROSITE" id="PS50125"/>
    </source>
</evidence>
<evidence type="ECO:0000313" key="20">
    <source>
        <dbReference type="EMBL" id="TGL41003.1"/>
    </source>
</evidence>
<name>A0A4R9JIZ3_9LEPT</name>
<evidence type="ECO:0000256" key="16">
    <source>
        <dbReference type="ARBA" id="ARBA00064436"/>
    </source>
</evidence>
<sequence>MKFLKQMWTNTLNIGITKDLDEKDAKFIRLTNALAIIVGIWLFSIIPSLLPYYPSSQFIIYNSLLFPVLWLFVLYCNHKGWYTFAKLFFSYTTMACVVFNSLQAGRESDNHLFLLLISVMAFYTYPPRQLKYISRVSLSALILFVAVEVYLTNKGPIIQAPPEFFQLGRLITLVAFCILVYIVTLFNYKTLHKAQDMLEIEHQKSESLLLNILPPVIADRLKSKTEIIADKTNEATILFADIVDFTVLSQTMEPEKIVSLLNDIFSEFDTIIKSHNLEKIKTIGDAYMVASGIPEPREDHCEAVALCAIDMLSSIKNGISDDSKNFKIRIGIHTGPVVAGVIGKSKFIYDLWGDSVNTASRMESHGAEGKIHVSKEVYKKLKSKFSFEEKREIQVKGKGMMETYFLIQKI</sequence>
<keyword evidence="8" id="KW-0067">ATP-binding</keyword>
<evidence type="ECO:0000256" key="5">
    <source>
        <dbReference type="ARBA" id="ARBA00022692"/>
    </source>
</evidence>
<keyword evidence="11" id="KW-0115">cAMP biosynthesis</keyword>
<evidence type="ECO:0000256" key="10">
    <source>
        <dbReference type="ARBA" id="ARBA00022989"/>
    </source>
</evidence>
<comment type="catalytic activity">
    <reaction evidence="1">
        <text>ATP = 3',5'-cyclic AMP + diphosphate</text>
        <dbReference type="Rhea" id="RHEA:15389"/>
        <dbReference type="ChEBI" id="CHEBI:30616"/>
        <dbReference type="ChEBI" id="CHEBI:33019"/>
        <dbReference type="ChEBI" id="CHEBI:58165"/>
        <dbReference type="EC" id="4.6.1.1"/>
    </reaction>
</comment>
<dbReference type="PROSITE" id="PS00452">
    <property type="entry name" value="GUANYLATE_CYCLASE_1"/>
    <property type="match status" value="1"/>
</dbReference>
<comment type="caution">
    <text evidence="20">The sequence shown here is derived from an EMBL/GenBank/DDBJ whole genome shotgun (WGS) entry which is preliminary data.</text>
</comment>
<dbReference type="EC" id="4.6.1.1" evidence="3"/>
<evidence type="ECO:0000256" key="12">
    <source>
        <dbReference type="ARBA" id="ARBA00023136"/>
    </source>
</evidence>
<comment type="subcellular location">
    <subcellularLocation>
        <location evidence="2">Membrane</location>
    </subcellularLocation>
</comment>
<evidence type="ECO:0000256" key="6">
    <source>
        <dbReference type="ARBA" id="ARBA00022723"/>
    </source>
</evidence>
<keyword evidence="6" id="KW-0479">Metal-binding</keyword>
<feature type="domain" description="Guanylate cyclase" evidence="19">
    <location>
        <begin position="236"/>
        <end position="363"/>
    </location>
</feature>
<dbReference type="InterPro" id="IPR018297">
    <property type="entry name" value="A/G_cyclase_CS"/>
</dbReference>
<dbReference type="PANTHER" id="PTHR11920">
    <property type="entry name" value="GUANYLYL CYCLASE"/>
    <property type="match status" value="1"/>
</dbReference>
<keyword evidence="12 18" id="KW-0472">Membrane</keyword>
<evidence type="ECO:0000256" key="13">
    <source>
        <dbReference type="ARBA" id="ARBA00023239"/>
    </source>
</evidence>
<dbReference type="EMBL" id="RQGA01000009">
    <property type="protein sequence ID" value="TGL41003.1"/>
    <property type="molecule type" value="Genomic_DNA"/>
</dbReference>
<protein>
    <recommendedName>
        <fullName evidence="4">Adenylate cyclase</fullName>
        <ecNumber evidence="3">4.6.1.1</ecNumber>
    </recommendedName>
    <alternativeName>
        <fullName evidence="14">ATP pyrophosphate-lyase</fullName>
    </alternativeName>
    <alternativeName>
        <fullName evidence="15">Adenylyl cyclase</fullName>
    </alternativeName>
</protein>
<evidence type="ECO:0000256" key="1">
    <source>
        <dbReference type="ARBA" id="ARBA00001593"/>
    </source>
</evidence>
<feature type="transmembrane region" description="Helical" evidence="18">
    <location>
        <begin position="164"/>
        <end position="188"/>
    </location>
</feature>
<feature type="transmembrane region" description="Helical" evidence="18">
    <location>
        <begin position="132"/>
        <end position="152"/>
    </location>
</feature>
<evidence type="ECO:0000256" key="15">
    <source>
        <dbReference type="ARBA" id="ARBA00032637"/>
    </source>
</evidence>
<evidence type="ECO:0000256" key="2">
    <source>
        <dbReference type="ARBA" id="ARBA00004370"/>
    </source>
</evidence>
<dbReference type="FunFam" id="3.30.70.1230:FF:000033">
    <property type="entry name" value="Adenylate cyclase"/>
    <property type="match status" value="1"/>
</dbReference>
<dbReference type="GO" id="GO:0004016">
    <property type="term" value="F:adenylate cyclase activity"/>
    <property type="evidence" value="ECO:0007669"/>
    <property type="project" value="UniProtKB-EC"/>
</dbReference>
<keyword evidence="9" id="KW-0460">Magnesium</keyword>
<dbReference type="GO" id="GO:0006171">
    <property type="term" value="P:cAMP biosynthetic process"/>
    <property type="evidence" value="ECO:0007669"/>
    <property type="project" value="UniProtKB-KW"/>
</dbReference>
<dbReference type="SUPFAM" id="SSF55073">
    <property type="entry name" value="Nucleotide cyclase"/>
    <property type="match status" value="1"/>
</dbReference>
<dbReference type="GO" id="GO:0005524">
    <property type="term" value="F:ATP binding"/>
    <property type="evidence" value="ECO:0007669"/>
    <property type="project" value="UniProtKB-KW"/>
</dbReference>
<dbReference type="CDD" id="cd07302">
    <property type="entry name" value="CHD"/>
    <property type="match status" value="1"/>
</dbReference>
<comment type="similarity">
    <text evidence="17">Belongs to the adenylyl cyclase class-4/guanylyl cyclase family.</text>
</comment>
<keyword evidence="21" id="KW-1185">Reference proteome</keyword>
<evidence type="ECO:0000256" key="7">
    <source>
        <dbReference type="ARBA" id="ARBA00022741"/>
    </source>
</evidence>
<feature type="transmembrane region" description="Helical" evidence="18">
    <location>
        <begin position="33"/>
        <end position="53"/>
    </location>
</feature>
<accession>A0A4R9JIZ3</accession>
<evidence type="ECO:0000256" key="17">
    <source>
        <dbReference type="RuleBase" id="RU000405"/>
    </source>
</evidence>
<feature type="transmembrane region" description="Helical" evidence="18">
    <location>
        <begin position="59"/>
        <end position="77"/>
    </location>
</feature>
<dbReference type="PANTHER" id="PTHR11920:SF335">
    <property type="entry name" value="GUANYLATE CYCLASE"/>
    <property type="match status" value="1"/>
</dbReference>
<reference evidence="20" key="1">
    <citation type="journal article" date="2019" name="PLoS Negl. Trop. Dis.">
        <title>Revisiting the worldwide diversity of Leptospira species in the environment.</title>
        <authorList>
            <person name="Vincent A.T."/>
            <person name="Schiettekatte O."/>
            <person name="Bourhy P."/>
            <person name="Veyrier F.J."/>
            <person name="Picardeau M."/>
        </authorList>
    </citation>
    <scope>NUCLEOTIDE SEQUENCE [LARGE SCALE GENOMIC DNA]</scope>
    <source>
        <strain evidence="20">201702692</strain>
    </source>
</reference>
<dbReference type="Gene3D" id="3.30.70.1230">
    <property type="entry name" value="Nucleotide cyclase"/>
    <property type="match status" value="1"/>
</dbReference>
<evidence type="ECO:0000256" key="11">
    <source>
        <dbReference type="ARBA" id="ARBA00022998"/>
    </source>
</evidence>
<evidence type="ECO:0000256" key="9">
    <source>
        <dbReference type="ARBA" id="ARBA00022842"/>
    </source>
</evidence>
<dbReference type="Proteomes" id="UP000298125">
    <property type="component" value="Unassembled WGS sequence"/>
</dbReference>
<evidence type="ECO:0000313" key="21">
    <source>
        <dbReference type="Proteomes" id="UP000298125"/>
    </source>
</evidence>
<proteinExistence type="inferred from homology"/>
<dbReference type="GO" id="GO:0046872">
    <property type="term" value="F:metal ion binding"/>
    <property type="evidence" value="ECO:0007669"/>
    <property type="project" value="UniProtKB-KW"/>
</dbReference>
<evidence type="ECO:0000256" key="8">
    <source>
        <dbReference type="ARBA" id="ARBA00022840"/>
    </source>
</evidence>
<evidence type="ECO:0000256" key="18">
    <source>
        <dbReference type="SAM" id="Phobius"/>
    </source>
</evidence>
<dbReference type="GO" id="GO:0005886">
    <property type="term" value="C:plasma membrane"/>
    <property type="evidence" value="ECO:0007669"/>
    <property type="project" value="UniProtKB-ARBA"/>
</dbReference>
<dbReference type="GO" id="GO:0035556">
    <property type="term" value="P:intracellular signal transduction"/>
    <property type="evidence" value="ECO:0007669"/>
    <property type="project" value="InterPro"/>
</dbReference>
<comment type="subunit">
    <text evidence="16">Homodimer. Can also exist as monomer.</text>
</comment>
<keyword evidence="5 18" id="KW-0812">Transmembrane</keyword>
<dbReference type="InterPro" id="IPR029787">
    <property type="entry name" value="Nucleotide_cyclase"/>
</dbReference>
<dbReference type="PROSITE" id="PS50125">
    <property type="entry name" value="GUANYLATE_CYCLASE_2"/>
    <property type="match status" value="1"/>
</dbReference>
<gene>
    <name evidence="20" type="ORF">EHQ49_09430</name>
</gene>
<dbReference type="Pfam" id="PF00211">
    <property type="entry name" value="Guanylate_cyc"/>
    <property type="match status" value="1"/>
</dbReference>
<evidence type="ECO:0000256" key="4">
    <source>
        <dbReference type="ARBA" id="ARBA00021420"/>
    </source>
</evidence>
<keyword evidence="13 17" id="KW-0456">Lyase</keyword>
<dbReference type="InterPro" id="IPR050401">
    <property type="entry name" value="Cyclic_nucleotide_synthase"/>
</dbReference>